<gene>
    <name evidence="1" type="ORF">SFRICE_000569</name>
</gene>
<organism evidence="1">
    <name type="scientific">Spodoptera frugiperda</name>
    <name type="common">Fall armyworm</name>
    <dbReference type="NCBI Taxonomy" id="7108"/>
    <lineage>
        <taxon>Eukaryota</taxon>
        <taxon>Metazoa</taxon>
        <taxon>Ecdysozoa</taxon>
        <taxon>Arthropoda</taxon>
        <taxon>Hexapoda</taxon>
        <taxon>Insecta</taxon>
        <taxon>Pterygota</taxon>
        <taxon>Neoptera</taxon>
        <taxon>Endopterygota</taxon>
        <taxon>Lepidoptera</taxon>
        <taxon>Glossata</taxon>
        <taxon>Ditrysia</taxon>
        <taxon>Noctuoidea</taxon>
        <taxon>Noctuidae</taxon>
        <taxon>Amphipyrinae</taxon>
        <taxon>Spodoptera</taxon>
    </lineage>
</organism>
<dbReference type="AlphaFoldDB" id="A0A2H1VMR7"/>
<protein>
    <submittedName>
        <fullName evidence="1">SFRICE_000569</fullName>
    </submittedName>
</protein>
<reference evidence="1" key="1">
    <citation type="submission" date="2016-07" db="EMBL/GenBank/DDBJ databases">
        <authorList>
            <person name="Bretaudeau A."/>
        </authorList>
    </citation>
    <scope>NUCLEOTIDE SEQUENCE</scope>
    <source>
        <strain evidence="1">Rice</strain>
        <tissue evidence="1">Whole body</tissue>
    </source>
</reference>
<proteinExistence type="predicted"/>
<dbReference type="EMBL" id="ODYU01003405">
    <property type="protein sequence ID" value="SOQ42120.1"/>
    <property type="molecule type" value="Genomic_DNA"/>
</dbReference>
<accession>A0A2H1VMR7</accession>
<evidence type="ECO:0000313" key="1">
    <source>
        <dbReference type="EMBL" id="SOQ42120.1"/>
    </source>
</evidence>
<name>A0A2H1VMR7_SPOFR</name>
<sequence>MNIGIEYIGKWVLRSNKQIKRSINEQTGNLKVSNSRQPWTSETPEALQVRNRPGIFGGFVCDFSRCEVEVAVSAGPDGDDVRDVGLRRYPVDVRRQLTADYLEHFRVETIVNQCHVYSGRGTDVEQRYLFSTCFETSSLAIAGSSSAVTAVAMMRIKDSSFALIVPEK</sequence>